<proteinExistence type="predicted"/>
<evidence type="ECO:0000313" key="3">
    <source>
        <dbReference type="Proteomes" id="UP000889800"/>
    </source>
</evidence>
<protein>
    <recommendedName>
        <fullName evidence="1">MnmC-like methyltransferase domain-containing protein</fullName>
    </recommendedName>
</protein>
<dbReference type="STRING" id="1140.Synpcc7942_1941"/>
<dbReference type="Pfam" id="PF05430">
    <property type="entry name" value="Methyltransf_30"/>
    <property type="match status" value="1"/>
</dbReference>
<dbReference type="Gene3D" id="3.40.50.150">
    <property type="entry name" value="Vaccinia Virus protein VP39"/>
    <property type="match status" value="1"/>
</dbReference>
<dbReference type="InterPro" id="IPR008471">
    <property type="entry name" value="MnmC-like_methylTransf"/>
</dbReference>
<accession>Q31LU8</accession>
<dbReference type="OrthoDB" id="9786494at2"/>
<dbReference type="PANTHER" id="PTHR39963:SF1">
    <property type="entry name" value="MNMC-LIKE METHYLTRANSFERASE DOMAIN-CONTAINING PROTEIN"/>
    <property type="match status" value="1"/>
</dbReference>
<reference evidence="3" key="1">
    <citation type="submission" date="2005-08" db="EMBL/GenBank/DDBJ databases">
        <title>Complete sequence of chromosome 1 of Synechococcus elongatus PCC 7942.</title>
        <authorList>
            <consortium name="US DOE Joint Genome Institute"/>
            <person name="Copeland A."/>
            <person name="Lucas S."/>
            <person name="Lapidus A."/>
            <person name="Barry K."/>
            <person name="Detter J.C."/>
            <person name="Glavina T."/>
            <person name="Hammon N."/>
            <person name="Israni S."/>
            <person name="Pitluck S."/>
            <person name="Schmutz J."/>
            <person name="Larimer F."/>
            <person name="Land M."/>
            <person name="Kyrpides N."/>
            <person name="Lykidis A."/>
            <person name="Richardson P."/>
        </authorList>
    </citation>
    <scope>NUCLEOTIDE SEQUENCE [LARGE SCALE GENOMIC DNA]</scope>
    <source>
        <strain evidence="3">ATCC 33912 / PCC 7942 / FACHB-805</strain>
    </source>
</reference>
<dbReference type="GeneID" id="72430814"/>
<dbReference type="HOGENOM" id="CLU_061971_0_1_3"/>
<dbReference type="eggNOG" id="COG4121">
    <property type="taxonomic scope" value="Bacteria"/>
</dbReference>
<gene>
    <name evidence="2" type="ordered locus">Synpcc7942_1941</name>
</gene>
<dbReference type="InterPro" id="IPR029063">
    <property type="entry name" value="SAM-dependent_MTases_sf"/>
</dbReference>
<dbReference type="GO" id="GO:0016645">
    <property type="term" value="F:oxidoreductase activity, acting on the CH-NH group of donors"/>
    <property type="evidence" value="ECO:0007669"/>
    <property type="project" value="InterPro"/>
</dbReference>
<name>Q31LU8_SYNE7</name>
<dbReference type="EMBL" id="CP000100">
    <property type="protein sequence ID" value="ABB57971.1"/>
    <property type="molecule type" value="Genomic_DNA"/>
</dbReference>
<dbReference type="PaxDb" id="1140-Synpcc7942_1941"/>
<dbReference type="PANTHER" id="PTHR39963">
    <property type="entry name" value="SLL0983 PROTEIN"/>
    <property type="match status" value="1"/>
</dbReference>
<organism evidence="2 3">
    <name type="scientific">Synechococcus elongatus (strain ATCC 33912 / PCC 7942 / FACHB-805)</name>
    <name type="common">Anacystis nidulans R2</name>
    <dbReference type="NCBI Taxonomy" id="1140"/>
    <lineage>
        <taxon>Bacteria</taxon>
        <taxon>Bacillati</taxon>
        <taxon>Cyanobacteriota</taxon>
        <taxon>Cyanophyceae</taxon>
        <taxon>Synechococcales</taxon>
        <taxon>Synechococcaceae</taxon>
        <taxon>Synechococcus</taxon>
    </lineage>
</organism>
<feature type="domain" description="MnmC-like methyltransferase" evidence="1">
    <location>
        <begin position="129"/>
        <end position="214"/>
    </location>
</feature>
<evidence type="ECO:0000259" key="1">
    <source>
        <dbReference type="Pfam" id="PF05430"/>
    </source>
</evidence>
<dbReference type="Proteomes" id="UP000889800">
    <property type="component" value="Chromosome"/>
</dbReference>
<keyword evidence="3" id="KW-1185">Reference proteome</keyword>
<dbReference type="SUPFAM" id="SSF53335">
    <property type="entry name" value="S-adenosyl-L-methionine-dependent methyltransferases"/>
    <property type="match status" value="1"/>
</dbReference>
<evidence type="ECO:0000313" key="2">
    <source>
        <dbReference type="EMBL" id="ABB57971.1"/>
    </source>
</evidence>
<dbReference type="RefSeq" id="WP_011378248.1">
    <property type="nucleotide sequence ID" value="NC_007604.1"/>
</dbReference>
<sequence length="298" mass="33370">MSAAPPTWTPVPTDDGSYTFYSETFQETFHSREGARQEAEQKYVQQLQIGTWAAQRSPLRILDVCYGLGYNTAAALESVLAAGDGRLQWLGLELDPTVPQAVVSSELIEEWSPPVQQMLRDLAQTGCHDSDRFQGQLLWGDARQTIQEAIAQNFQADAIFLDPFSPKRCPQLWTVEFLQLVARCLAPQGRLVTYCRAAAVRTALQLAGLQITNLPAPASAFAHRWSLGTIAAWEPLPPLSQAEQEHLHCRAAVPYRDPTLQDTAEVIRQRRDREQQQSKLESTSAWRRRWGLQAGNDS</sequence>
<dbReference type="AlphaFoldDB" id="Q31LU8"/>
<dbReference type="KEGG" id="syf:Synpcc7942_1941"/>
<dbReference type="BioCyc" id="SYNEL:SYNPCC7942_1941-MONOMER"/>